<evidence type="ECO:0000313" key="2">
    <source>
        <dbReference type="Proteomes" id="UP000237839"/>
    </source>
</evidence>
<protein>
    <submittedName>
        <fullName evidence="1">Malonate decarboxylase, gamma subunit</fullName>
    </submittedName>
</protein>
<dbReference type="AlphaFoldDB" id="A0A2S9H418"/>
<dbReference type="RefSeq" id="WP_105530426.1">
    <property type="nucleotide sequence ID" value="NZ_PUGF01000002.1"/>
</dbReference>
<dbReference type="Gene3D" id="3.90.226.10">
    <property type="entry name" value="2-enoyl-CoA Hydratase, Chain A, domain 1"/>
    <property type="match status" value="1"/>
</dbReference>
<reference evidence="1 2" key="1">
    <citation type="submission" date="2018-02" db="EMBL/GenBank/DDBJ databases">
        <title>Solimicrobium silvestre gen. nov., sp. nov., isolated from alpine forest soil.</title>
        <authorList>
            <person name="Margesin R."/>
            <person name="Albuquerque L."/>
            <person name="Zhang D.-C."/>
            <person name="Froufe H.J.C."/>
            <person name="Severino R."/>
            <person name="Roxo I."/>
            <person name="Egas C."/>
            <person name="Da Costa M.S."/>
        </authorList>
    </citation>
    <scope>NUCLEOTIDE SEQUENCE [LARGE SCALE GENOMIC DNA]</scope>
    <source>
        <strain evidence="1 2">S20-91</strain>
    </source>
</reference>
<dbReference type="Proteomes" id="UP000237839">
    <property type="component" value="Unassembled WGS sequence"/>
</dbReference>
<accession>A0A2S9H418</accession>
<proteinExistence type="predicted"/>
<comment type="caution">
    <text evidence="1">The sequence shown here is derived from an EMBL/GenBank/DDBJ whole genome shotgun (WGS) entry which is preliminary data.</text>
</comment>
<keyword evidence="2" id="KW-1185">Reference proteome</keyword>
<dbReference type="OrthoDB" id="6086640at2"/>
<name>A0A2S9H418_9BURK</name>
<organism evidence="1 2">
    <name type="scientific">Solimicrobium silvestre</name>
    <dbReference type="NCBI Taxonomy" id="2099400"/>
    <lineage>
        <taxon>Bacteria</taxon>
        <taxon>Pseudomonadati</taxon>
        <taxon>Pseudomonadota</taxon>
        <taxon>Betaproteobacteria</taxon>
        <taxon>Burkholderiales</taxon>
        <taxon>Oxalobacteraceae</taxon>
        <taxon>Solimicrobium</taxon>
    </lineage>
</organism>
<dbReference type="Pfam" id="PF06833">
    <property type="entry name" value="MdcE"/>
    <property type="match status" value="1"/>
</dbReference>
<dbReference type="InterPro" id="IPR009648">
    <property type="entry name" value="Malonate_gamma"/>
</dbReference>
<dbReference type="GO" id="GO:0005975">
    <property type="term" value="P:carbohydrate metabolic process"/>
    <property type="evidence" value="ECO:0007669"/>
    <property type="project" value="InterPro"/>
</dbReference>
<dbReference type="EMBL" id="PUGF01000002">
    <property type="protein sequence ID" value="PRC94722.1"/>
    <property type="molecule type" value="Genomic_DNA"/>
</dbReference>
<gene>
    <name evidence="1" type="ORF">S2091_0725</name>
</gene>
<dbReference type="InterPro" id="IPR029045">
    <property type="entry name" value="ClpP/crotonase-like_dom_sf"/>
</dbReference>
<evidence type="ECO:0000313" key="1">
    <source>
        <dbReference type="EMBL" id="PRC94722.1"/>
    </source>
</evidence>
<dbReference type="SUPFAM" id="SSF52096">
    <property type="entry name" value="ClpP/crotonase"/>
    <property type="match status" value="1"/>
</dbReference>
<sequence length="278" mass="29814">MNSKSEALSKRGATWFGHLAANANFHSGYPPSILVADADLDGQSARYIAVIPDPNNRFARARSGEVGLLEGWHIARAVDEIVKQDQISANKTPIVAIVDVVSQAYGRREEAYGIHVALAAAAGAYATARLAGHPVIALLVGKAMSGAFLAHGYQANRIIAINDPEVMVHAMGKESAAKITMRSVEALESLASTIPPMAYDIQSFASLGLLSKLVSLNNPDQPDTADIERVQESLRDALKSIVNDNNSDLSGRLTAPNRQATRTVRRLLQDQWGVHSNT</sequence>
<dbReference type="NCBIfam" id="TIGR03134">
    <property type="entry name" value="malonate_gamma"/>
    <property type="match status" value="1"/>
</dbReference>